<dbReference type="InterPro" id="IPR036097">
    <property type="entry name" value="HisK_dim/P_sf"/>
</dbReference>
<dbReference type="Proteomes" id="UP000011721">
    <property type="component" value="Chromosome"/>
</dbReference>
<keyword evidence="4" id="KW-1003">Cell membrane</keyword>
<dbReference type="InterPro" id="IPR000700">
    <property type="entry name" value="PAS-assoc_C"/>
</dbReference>
<dbReference type="SMART" id="SM00387">
    <property type="entry name" value="HATPase_c"/>
    <property type="match status" value="1"/>
</dbReference>
<evidence type="ECO:0000256" key="3">
    <source>
        <dbReference type="ARBA" id="ARBA00012438"/>
    </source>
</evidence>
<dbReference type="eggNOG" id="COG4191">
    <property type="taxonomic scope" value="Bacteria"/>
</dbReference>
<dbReference type="InterPro" id="IPR036890">
    <property type="entry name" value="HATPase_C_sf"/>
</dbReference>
<dbReference type="PATRIC" id="fig|1167006.5.peg.676"/>
<dbReference type="Gene3D" id="3.30.450.20">
    <property type="entry name" value="PAS domain"/>
    <property type="match status" value="1"/>
</dbReference>
<keyword evidence="9" id="KW-0418">Kinase</keyword>
<dbReference type="InterPro" id="IPR003594">
    <property type="entry name" value="HATPase_dom"/>
</dbReference>
<keyword evidence="14" id="KW-0472">Membrane</keyword>
<dbReference type="GO" id="GO:0005886">
    <property type="term" value="C:plasma membrane"/>
    <property type="evidence" value="ECO:0007669"/>
    <property type="project" value="UniProtKB-SubCell"/>
</dbReference>
<dbReference type="SUPFAM" id="SSF55785">
    <property type="entry name" value="PYP-like sensor domain (PAS domain)"/>
    <property type="match status" value="1"/>
</dbReference>
<evidence type="ECO:0000256" key="4">
    <source>
        <dbReference type="ARBA" id="ARBA00022475"/>
    </source>
</evidence>
<dbReference type="InterPro" id="IPR029150">
    <property type="entry name" value="dCache_3"/>
</dbReference>
<organism evidence="18 19">
    <name type="scientific">Desulfocapsa sulfexigens (strain DSM 10523 / SB164P1)</name>
    <dbReference type="NCBI Taxonomy" id="1167006"/>
    <lineage>
        <taxon>Bacteria</taxon>
        <taxon>Pseudomonadati</taxon>
        <taxon>Thermodesulfobacteriota</taxon>
        <taxon>Desulfobulbia</taxon>
        <taxon>Desulfobulbales</taxon>
        <taxon>Desulfocapsaceae</taxon>
        <taxon>Desulfocapsa</taxon>
    </lineage>
</organism>
<evidence type="ECO:0000259" key="15">
    <source>
        <dbReference type="PROSITE" id="PS50109"/>
    </source>
</evidence>
<evidence type="ECO:0000256" key="11">
    <source>
        <dbReference type="ARBA" id="ARBA00022989"/>
    </source>
</evidence>
<comment type="catalytic activity">
    <reaction evidence="1">
        <text>ATP + protein L-histidine = ADP + protein N-phospho-L-histidine.</text>
        <dbReference type="EC" id="2.7.13.3"/>
    </reaction>
</comment>
<reference evidence="19" key="1">
    <citation type="journal article" date="2013" name="Stand. Genomic Sci.">
        <title>Complete genome sequence of Desulfocapsa sulfexigens, a marine deltaproteobacterium specialized in disproportionating inorganic sulfur compounds.</title>
        <authorList>
            <person name="Finster K.W."/>
            <person name="Kjeldsen K.U."/>
            <person name="Kube M."/>
            <person name="Reinhardt R."/>
            <person name="Mussmann M."/>
            <person name="Amann R."/>
            <person name="Schreiber L."/>
        </authorList>
    </citation>
    <scope>NUCLEOTIDE SEQUENCE [LARGE SCALE GENOMIC DNA]</scope>
    <source>
        <strain evidence="19">DSM 10523 / SB164P1</strain>
    </source>
</reference>
<dbReference type="Gene3D" id="1.10.287.130">
    <property type="match status" value="1"/>
</dbReference>
<feature type="modified residue" description="4-aspartylphosphate" evidence="13">
    <location>
        <position position="781"/>
    </location>
</feature>
<gene>
    <name evidence="18" type="ordered locus">UWK_00589</name>
</gene>
<dbReference type="CDD" id="cd00082">
    <property type="entry name" value="HisKA"/>
    <property type="match status" value="1"/>
</dbReference>
<dbReference type="HOGENOM" id="CLU_000445_114_51_7"/>
<dbReference type="SUPFAM" id="SSF47384">
    <property type="entry name" value="Homodimeric domain of signal transducing histidine kinase"/>
    <property type="match status" value="1"/>
</dbReference>
<feature type="domain" description="PAC" evidence="17">
    <location>
        <begin position="422"/>
        <end position="474"/>
    </location>
</feature>
<dbReference type="Pfam" id="PF13426">
    <property type="entry name" value="PAS_9"/>
    <property type="match status" value="1"/>
</dbReference>
<dbReference type="PANTHER" id="PTHR43065:SF46">
    <property type="entry name" value="C4-DICARBOXYLATE TRANSPORT SENSOR PROTEIN DCTB"/>
    <property type="match status" value="1"/>
</dbReference>
<keyword evidence="8" id="KW-0547">Nucleotide-binding</keyword>
<evidence type="ECO:0000313" key="18">
    <source>
        <dbReference type="EMBL" id="AGF77170.1"/>
    </source>
</evidence>
<dbReference type="Pfam" id="PF00512">
    <property type="entry name" value="HisKA"/>
    <property type="match status" value="1"/>
</dbReference>
<dbReference type="SMART" id="SM00448">
    <property type="entry name" value="REC"/>
    <property type="match status" value="1"/>
</dbReference>
<dbReference type="PROSITE" id="PS50110">
    <property type="entry name" value="RESPONSE_REGULATORY"/>
    <property type="match status" value="1"/>
</dbReference>
<keyword evidence="7 14" id="KW-0812">Transmembrane</keyword>
<dbReference type="EC" id="2.7.13.3" evidence="3"/>
<keyword evidence="19" id="KW-1185">Reference proteome</keyword>
<dbReference type="Pfam" id="PF02518">
    <property type="entry name" value="HATPase_c"/>
    <property type="match status" value="1"/>
</dbReference>
<dbReference type="RefSeq" id="WP_015402868.1">
    <property type="nucleotide sequence ID" value="NC_020304.1"/>
</dbReference>
<comment type="subcellular location">
    <subcellularLocation>
        <location evidence="2">Cell membrane</location>
        <topology evidence="2">Multi-pass membrane protein</topology>
    </subcellularLocation>
</comment>
<evidence type="ECO:0000313" key="19">
    <source>
        <dbReference type="Proteomes" id="UP000011721"/>
    </source>
</evidence>
<name>M1PBM5_DESSD</name>
<feature type="transmembrane region" description="Helical" evidence="14">
    <location>
        <begin position="7"/>
        <end position="27"/>
    </location>
</feature>
<evidence type="ECO:0000256" key="6">
    <source>
        <dbReference type="ARBA" id="ARBA00022679"/>
    </source>
</evidence>
<dbReference type="Pfam" id="PF00072">
    <property type="entry name" value="Response_reg"/>
    <property type="match status" value="1"/>
</dbReference>
<keyword evidence="11 14" id="KW-1133">Transmembrane helix</keyword>
<dbReference type="KEGG" id="dsf:UWK_00589"/>
<evidence type="ECO:0000256" key="7">
    <source>
        <dbReference type="ARBA" id="ARBA00022692"/>
    </source>
</evidence>
<evidence type="ECO:0000256" key="13">
    <source>
        <dbReference type="PROSITE-ProRule" id="PRU00169"/>
    </source>
</evidence>
<dbReference type="InterPro" id="IPR029151">
    <property type="entry name" value="Sensor-like_sf"/>
</dbReference>
<dbReference type="OrthoDB" id="9761263at2"/>
<feature type="domain" description="Response regulatory" evidence="16">
    <location>
        <begin position="730"/>
        <end position="846"/>
    </location>
</feature>
<dbReference type="Gene3D" id="3.30.565.10">
    <property type="entry name" value="Histidine kinase-like ATPase, C-terminal domain"/>
    <property type="match status" value="1"/>
</dbReference>
<sequence length="857" mass="95434">MSDKNKAIITVALSIIILAGISLYHGIALHNVSLKRVIEEEEVNFQTRIGILEKYSFGPYLLRIENLLQLNPQMVTAFANRNREQLYNSTLPIYDALTKENIHFSVMHFHLPDGTTFLRMHNPGFFGDNLQTVRPIIDSVNKIHKQLSGYEIGRHGAFFRIAQPVFFEGAFVGVMEFGIKVHQLLEVAEIDLSGKAASYFFDRVWQKVDHESGHFKMRKFGAFLLNTHGDPLYKSLPSKIDFNIPINQITLGNKVYILHSQPIFTNYHNEVLGGITILQDITDLVQQKDSYIFQMSALVLLLTVLCLSILYVSFNNLVGRLVKAKSKLQVTVSELSTEVNERKKAENRALEAQEEWEKTFNAMADIVTIQDKNMRIVRANKAAYDFFEAKPGELEGKKCCEIFRGSVQPCPGCPGINVIENINNHSEIIEHKGLGKIFQVSSAPLLNKNNGVRYVVHVARDITEQKKLEEELFQAHKMEAIGTLAGGVAHDFNNILSAIIGYAELARLDIPNDSNAAKDIDEVLTAGKRATELVKQILSFSRTTERALQPVMPHLIVKEAFKMLRASLPTTLSINEKIATDCGSILADPTTLHQIVVNLCTNAFHAMEKEKGTLSVSLCRKDIQAEDISGNGVSPGPFIVLSVSDTGHGMDKKTIERIFEPYFTTKKVGKGTGLGLAVIHGIVKDYKGFIQVESEPGKGSTFHVHFPVLEHVVSIQEKTKEALLPSGSEHIFIVDDESSIINLQKLVLEGLGYSVTAATSSEKAFEKIYLQPEQFDLLITDQTMPGLSGIELAQEVLKIKPTMPIILCTGYSTVATEESVLAIGIKKYAKKPVDRSTLARIVRQVLDEKRGLLPHHV</sequence>
<evidence type="ECO:0000256" key="10">
    <source>
        <dbReference type="ARBA" id="ARBA00022840"/>
    </source>
</evidence>
<dbReference type="SUPFAM" id="SSF52172">
    <property type="entry name" value="CheY-like"/>
    <property type="match status" value="1"/>
</dbReference>
<dbReference type="Pfam" id="PF14827">
    <property type="entry name" value="dCache_3"/>
    <property type="match status" value="1"/>
</dbReference>
<dbReference type="GO" id="GO:0005524">
    <property type="term" value="F:ATP binding"/>
    <property type="evidence" value="ECO:0007669"/>
    <property type="project" value="UniProtKB-KW"/>
</dbReference>
<dbReference type="PRINTS" id="PR00344">
    <property type="entry name" value="BCTRLSENSOR"/>
</dbReference>
<evidence type="ECO:0000256" key="8">
    <source>
        <dbReference type="ARBA" id="ARBA00022741"/>
    </source>
</evidence>
<dbReference type="InterPro" id="IPR004358">
    <property type="entry name" value="Sig_transdc_His_kin-like_C"/>
</dbReference>
<dbReference type="SUPFAM" id="SSF55874">
    <property type="entry name" value="ATPase domain of HSP90 chaperone/DNA topoisomerase II/histidine kinase"/>
    <property type="match status" value="1"/>
</dbReference>
<dbReference type="InterPro" id="IPR035965">
    <property type="entry name" value="PAS-like_dom_sf"/>
</dbReference>
<evidence type="ECO:0000259" key="17">
    <source>
        <dbReference type="PROSITE" id="PS50113"/>
    </source>
</evidence>
<dbReference type="PROSITE" id="PS50113">
    <property type="entry name" value="PAC"/>
    <property type="match status" value="1"/>
</dbReference>
<dbReference type="EMBL" id="CP003985">
    <property type="protein sequence ID" value="AGF77170.1"/>
    <property type="molecule type" value="Genomic_DNA"/>
</dbReference>
<dbReference type="InterPro" id="IPR003661">
    <property type="entry name" value="HisK_dim/P_dom"/>
</dbReference>
<dbReference type="GO" id="GO:0000155">
    <property type="term" value="F:phosphorelay sensor kinase activity"/>
    <property type="evidence" value="ECO:0007669"/>
    <property type="project" value="InterPro"/>
</dbReference>
<proteinExistence type="predicted"/>
<dbReference type="PROSITE" id="PS50109">
    <property type="entry name" value="HIS_KIN"/>
    <property type="match status" value="1"/>
</dbReference>
<dbReference type="AlphaFoldDB" id="M1PBM5"/>
<protein>
    <recommendedName>
        <fullName evidence="3">histidine kinase</fullName>
        <ecNumber evidence="3">2.7.13.3</ecNumber>
    </recommendedName>
</protein>
<dbReference type="SUPFAM" id="SSF103190">
    <property type="entry name" value="Sensory domain-like"/>
    <property type="match status" value="1"/>
</dbReference>
<dbReference type="STRING" id="1167006.UWK_00589"/>
<dbReference type="InterPro" id="IPR000014">
    <property type="entry name" value="PAS"/>
</dbReference>
<evidence type="ECO:0000256" key="12">
    <source>
        <dbReference type="ARBA" id="ARBA00023012"/>
    </source>
</evidence>
<evidence type="ECO:0000256" key="2">
    <source>
        <dbReference type="ARBA" id="ARBA00004651"/>
    </source>
</evidence>
<evidence type="ECO:0000259" key="16">
    <source>
        <dbReference type="PROSITE" id="PS50110"/>
    </source>
</evidence>
<keyword evidence="5 13" id="KW-0597">Phosphoprotein</keyword>
<evidence type="ECO:0000256" key="14">
    <source>
        <dbReference type="SAM" id="Phobius"/>
    </source>
</evidence>
<dbReference type="InterPro" id="IPR001789">
    <property type="entry name" value="Sig_transdc_resp-reg_receiver"/>
</dbReference>
<keyword evidence="12" id="KW-0902">Two-component regulatory system</keyword>
<evidence type="ECO:0000256" key="5">
    <source>
        <dbReference type="ARBA" id="ARBA00022553"/>
    </source>
</evidence>
<dbReference type="Gene3D" id="3.40.50.2300">
    <property type="match status" value="1"/>
</dbReference>
<dbReference type="InterPro" id="IPR005467">
    <property type="entry name" value="His_kinase_dom"/>
</dbReference>
<keyword evidence="10" id="KW-0067">ATP-binding</keyword>
<accession>M1PBM5</accession>
<dbReference type="SMART" id="SM00388">
    <property type="entry name" value="HisKA"/>
    <property type="match status" value="1"/>
</dbReference>
<dbReference type="eggNOG" id="COG2204">
    <property type="taxonomic scope" value="Bacteria"/>
</dbReference>
<evidence type="ECO:0000256" key="9">
    <source>
        <dbReference type="ARBA" id="ARBA00022777"/>
    </source>
</evidence>
<dbReference type="NCBIfam" id="TIGR00229">
    <property type="entry name" value="sensory_box"/>
    <property type="match status" value="1"/>
</dbReference>
<keyword evidence="6" id="KW-0808">Transferase</keyword>
<evidence type="ECO:0000256" key="1">
    <source>
        <dbReference type="ARBA" id="ARBA00000085"/>
    </source>
</evidence>
<dbReference type="InterPro" id="IPR011006">
    <property type="entry name" value="CheY-like_superfamily"/>
</dbReference>
<dbReference type="PANTHER" id="PTHR43065">
    <property type="entry name" value="SENSOR HISTIDINE KINASE"/>
    <property type="match status" value="1"/>
</dbReference>
<feature type="domain" description="Histidine kinase" evidence="15">
    <location>
        <begin position="487"/>
        <end position="710"/>
    </location>
</feature>